<dbReference type="EMBL" id="JBHSHT010000001">
    <property type="protein sequence ID" value="MFC4823118.1"/>
    <property type="molecule type" value="Genomic_DNA"/>
</dbReference>
<dbReference type="Proteomes" id="UP001595945">
    <property type="component" value="Unassembled WGS sequence"/>
</dbReference>
<gene>
    <name evidence="1" type="ORF">ACFO9K_02460</name>
</gene>
<name>A0ABD5PXQ9_9EURY</name>
<dbReference type="AlphaFoldDB" id="A0ABD5PXQ9"/>
<keyword evidence="2" id="KW-1185">Reference proteome</keyword>
<sequence>MFRELLFEALPVRTAAAWPDAGLTNGLPGVRARRRWVVPGRDPETVHRVVPPMFTTTPVA</sequence>
<comment type="caution">
    <text evidence="1">The sequence shown here is derived from an EMBL/GenBank/DDBJ whole genome shotgun (WGS) entry which is preliminary data.</text>
</comment>
<evidence type="ECO:0000313" key="1">
    <source>
        <dbReference type="EMBL" id="MFC4823118.1"/>
    </source>
</evidence>
<dbReference type="GeneID" id="73045838"/>
<evidence type="ECO:0000313" key="2">
    <source>
        <dbReference type="Proteomes" id="UP001595945"/>
    </source>
</evidence>
<organism evidence="1 2">
    <name type="scientific">Halorussus aquaticus</name>
    <dbReference type="NCBI Taxonomy" id="2953748"/>
    <lineage>
        <taxon>Archaea</taxon>
        <taxon>Methanobacteriati</taxon>
        <taxon>Methanobacteriota</taxon>
        <taxon>Stenosarchaea group</taxon>
        <taxon>Halobacteria</taxon>
        <taxon>Halobacteriales</taxon>
        <taxon>Haladaptataceae</taxon>
        <taxon>Halorussus</taxon>
    </lineage>
</organism>
<accession>A0ABD5PXQ9</accession>
<protein>
    <submittedName>
        <fullName evidence="1">Uncharacterized protein</fullName>
    </submittedName>
</protein>
<dbReference type="RefSeq" id="WP_254267388.1">
    <property type="nucleotide sequence ID" value="NZ_CP100400.1"/>
</dbReference>
<reference evidence="1 2" key="1">
    <citation type="journal article" date="2019" name="Int. J. Syst. Evol. Microbiol.">
        <title>The Global Catalogue of Microorganisms (GCM) 10K type strain sequencing project: providing services to taxonomists for standard genome sequencing and annotation.</title>
        <authorList>
            <consortium name="The Broad Institute Genomics Platform"/>
            <consortium name="The Broad Institute Genome Sequencing Center for Infectious Disease"/>
            <person name="Wu L."/>
            <person name="Ma J."/>
        </authorList>
    </citation>
    <scope>NUCLEOTIDE SEQUENCE [LARGE SCALE GENOMIC DNA]</scope>
    <source>
        <strain evidence="1 2">XZYJ18</strain>
    </source>
</reference>
<proteinExistence type="predicted"/>